<keyword evidence="4" id="KW-0564">Palmitate</keyword>
<comment type="subunit">
    <text evidence="4">Part of the Bam complex.</text>
</comment>
<dbReference type="GO" id="GO:0043165">
    <property type="term" value="P:Gram-negative-bacterium-type cell outer membrane assembly"/>
    <property type="evidence" value="ECO:0007669"/>
    <property type="project" value="UniProtKB-UniRule"/>
</dbReference>
<keyword evidence="3 4" id="KW-0998">Cell outer membrane</keyword>
<protein>
    <recommendedName>
        <fullName evidence="4">Outer membrane protein assembly factor BamB</fullName>
    </recommendedName>
</protein>
<evidence type="ECO:0000256" key="4">
    <source>
        <dbReference type="HAMAP-Rule" id="MF_00923"/>
    </source>
</evidence>
<comment type="function">
    <text evidence="4">Part of the outer membrane protein assembly complex, which is involved in assembly and insertion of beta-barrel proteins into the outer membrane.</text>
</comment>
<dbReference type="EMBL" id="NKHF01000003">
    <property type="protein sequence ID" value="PCK33653.1"/>
    <property type="molecule type" value="Genomic_DNA"/>
</dbReference>
<dbReference type="InterPro" id="IPR011047">
    <property type="entry name" value="Quinoprotein_ADH-like_sf"/>
</dbReference>
<evidence type="ECO:0000256" key="3">
    <source>
        <dbReference type="ARBA" id="ARBA00023237"/>
    </source>
</evidence>
<dbReference type="RefSeq" id="WP_099640200.1">
    <property type="nucleotide sequence ID" value="NZ_JAQPZX010000050.1"/>
</dbReference>
<keyword evidence="2 4" id="KW-0472">Membrane</keyword>
<evidence type="ECO:0000256" key="1">
    <source>
        <dbReference type="ARBA" id="ARBA00022729"/>
    </source>
</evidence>
<dbReference type="InterPro" id="IPR017687">
    <property type="entry name" value="BamB"/>
</dbReference>
<dbReference type="NCBIfam" id="NF008351">
    <property type="entry name" value="PRK11138.1"/>
    <property type="match status" value="1"/>
</dbReference>
<dbReference type="HAMAP" id="MF_00923">
    <property type="entry name" value="OM_assembly_BamB"/>
    <property type="match status" value="1"/>
</dbReference>
<feature type="signal peptide" evidence="5">
    <location>
        <begin position="1"/>
        <end position="23"/>
    </location>
</feature>
<dbReference type="GO" id="GO:0009279">
    <property type="term" value="C:cell outer membrane"/>
    <property type="evidence" value="ECO:0007669"/>
    <property type="project" value="UniProtKB-SubCell"/>
</dbReference>
<reference evidence="8" key="1">
    <citation type="journal article" date="2019" name="Genome Announc.">
        <title>Draft Genome Sequence of Pseudoalteromonas piscicida Strain 36Y ROTHPW, an Hypersaline Seawater Isolate from the South Coast of Sonora, Mexico.</title>
        <authorList>
            <person name="Sanchez-Diaz R."/>
            <person name="Molina-Garza Z.J."/>
            <person name="Cruz-Suarez L.E."/>
            <person name="Selvin J."/>
            <person name="Kiran G.S."/>
            <person name="Ibarra-Gamez J.C."/>
            <person name="Gomez-Gil B."/>
            <person name="Galaviz-Silva L."/>
        </authorList>
    </citation>
    <scope>NUCLEOTIDE SEQUENCE [LARGE SCALE GENOMIC DNA]</scope>
    <source>
        <strain evidence="8">36Y_RITHPW</strain>
    </source>
</reference>
<dbReference type="PANTHER" id="PTHR34512:SF30">
    <property type="entry name" value="OUTER MEMBRANE PROTEIN ASSEMBLY FACTOR BAMB"/>
    <property type="match status" value="1"/>
</dbReference>
<dbReference type="Pfam" id="PF13360">
    <property type="entry name" value="PQQ_2"/>
    <property type="match status" value="2"/>
</dbReference>
<gene>
    <name evidence="4" type="primary">bamB</name>
    <name evidence="7" type="ORF">CEX98_00560</name>
</gene>
<dbReference type="SUPFAM" id="SSF50998">
    <property type="entry name" value="Quinoprotein alcohol dehydrogenase-like"/>
    <property type="match status" value="1"/>
</dbReference>
<dbReference type="OrthoDB" id="5173551at2"/>
<keyword evidence="1 4" id="KW-0732">Signal</keyword>
<comment type="caution">
    <text evidence="7">The sequence shown here is derived from an EMBL/GenBank/DDBJ whole genome shotgun (WGS) entry which is preliminary data.</text>
</comment>
<dbReference type="GO" id="GO:0051205">
    <property type="term" value="P:protein insertion into membrane"/>
    <property type="evidence" value="ECO:0007669"/>
    <property type="project" value="UniProtKB-UniRule"/>
</dbReference>
<keyword evidence="4" id="KW-0449">Lipoprotein</keyword>
<feature type="domain" description="Pyrrolo-quinoline quinone repeat" evidence="6">
    <location>
        <begin position="329"/>
        <end position="389"/>
    </location>
</feature>
<comment type="similarity">
    <text evidence="4">Belongs to the BamB family.</text>
</comment>
<dbReference type="Proteomes" id="UP000228621">
    <property type="component" value="Unassembled WGS sequence"/>
</dbReference>
<feature type="chain" id="PRO_5013414762" description="Outer membrane protein assembly factor BamB" evidence="5">
    <location>
        <begin position="24"/>
        <end position="393"/>
    </location>
</feature>
<dbReference type="Gene3D" id="2.130.10.10">
    <property type="entry name" value="YVTN repeat-like/Quinoprotein amine dehydrogenase"/>
    <property type="match status" value="1"/>
</dbReference>
<evidence type="ECO:0000313" key="8">
    <source>
        <dbReference type="Proteomes" id="UP000228621"/>
    </source>
</evidence>
<accession>A0A2A5JVZ2</accession>
<proteinExistence type="inferred from homology"/>
<evidence type="ECO:0000256" key="5">
    <source>
        <dbReference type="SAM" id="SignalP"/>
    </source>
</evidence>
<dbReference type="AlphaFoldDB" id="A0A2A5JVZ2"/>
<evidence type="ECO:0000259" key="6">
    <source>
        <dbReference type="Pfam" id="PF13360"/>
    </source>
</evidence>
<name>A0A2A5JVZ2_PSEO7</name>
<keyword evidence="8" id="KW-1185">Reference proteome</keyword>
<dbReference type="InterPro" id="IPR018391">
    <property type="entry name" value="PQQ_b-propeller_rpt"/>
</dbReference>
<dbReference type="PROSITE" id="PS51257">
    <property type="entry name" value="PROKAR_LIPOPROTEIN"/>
    <property type="match status" value="1"/>
</dbReference>
<sequence length="393" mass="42833">MKKLTMASLALCVAALTAGCSSSDDEEELVLPEINNQFEANIVWQEGVGDGVEHYFSRLSPVSYQNTVFAAAREGVVTAFDTETGKEKWRVDVRENTNFWPWEDSDSAKLSGGITQAFGKLYIGSEHGQVFALDRETGEVVWRKSVPGEALSAPSAGDGLLYVNLGSGKLVALHPDTGEERWHYEQEVPALTLRGLSSPTSANGGVLVGEESGKLTALIAENGFTAWSTDVAIAKGASEFERLVDVDTKPVVSGAYVYSIAYNGKLVAIDVRSGNVVWDREYSSYRDLSLDLDVIYLVDSDGVLYALDKNSGIERWTQPALRGWYLTAPTVAGDYVVVGDQEGNLHWLDKNSGELVSRTEFDDSGFYIEPIVVDGKVFVYTRDGELSAVQIPQ</sequence>
<feature type="domain" description="Pyrrolo-quinoline quinone repeat" evidence="6">
    <location>
        <begin position="73"/>
        <end position="318"/>
    </location>
</feature>
<evidence type="ECO:0000313" key="7">
    <source>
        <dbReference type="EMBL" id="PCK33653.1"/>
    </source>
</evidence>
<organism evidence="7 8">
    <name type="scientific">Pseudoalteromonas piscicida</name>
    <dbReference type="NCBI Taxonomy" id="43662"/>
    <lineage>
        <taxon>Bacteria</taxon>
        <taxon>Pseudomonadati</taxon>
        <taxon>Pseudomonadota</taxon>
        <taxon>Gammaproteobacteria</taxon>
        <taxon>Alteromonadales</taxon>
        <taxon>Pseudoalteromonadaceae</taxon>
        <taxon>Pseudoalteromonas</taxon>
    </lineage>
</organism>
<dbReference type="SMART" id="SM00564">
    <property type="entry name" value="PQQ"/>
    <property type="match status" value="7"/>
</dbReference>
<dbReference type="InterPro" id="IPR015943">
    <property type="entry name" value="WD40/YVTN_repeat-like_dom_sf"/>
</dbReference>
<dbReference type="NCBIfam" id="TIGR03300">
    <property type="entry name" value="assembly_YfgL"/>
    <property type="match status" value="1"/>
</dbReference>
<evidence type="ECO:0000256" key="2">
    <source>
        <dbReference type="ARBA" id="ARBA00023136"/>
    </source>
</evidence>
<dbReference type="PANTHER" id="PTHR34512">
    <property type="entry name" value="CELL SURFACE PROTEIN"/>
    <property type="match status" value="1"/>
</dbReference>
<dbReference type="InterPro" id="IPR002372">
    <property type="entry name" value="PQQ_rpt_dom"/>
</dbReference>
<comment type="subcellular location">
    <subcellularLocation>
        <location evidence="4">Cell outer membrane</location>
        <topology evidence="4">Lipid-anchor</topology>
    </subcellularLocation>
</comment>